<dbReference type="Proteomes" id="UP000033870">
    <property type="component" value="Unassembled WGS sequence"/>
</dbReference>
<dbReference type="STRING" id="1619044.UY92_C0008G0013"/>
<dbReference type="AlphaFoldDB" id="A0A0G2ALX0"/>
<dbReference type="EMBL" id="LCRX01000008">
    <property type="protein sequence ID" value="KKW42317.1"/>
    <property type="molecule type" value="Genomic_DNA"/>
</dbReference>
<organism evidence="1 2">
    <name type="scientific">Candidatus Magasanikbacteria bacterium GW2011_GWA2_56_11</name>
    <dbReference type="NCBI Taxonomy" id="1619044"/>
    <lineage>
        <taxon>Bacteria</taxon>
        <taxon>Candidatus Magasanikiibacteriota</taxon>
    </lineage>
</organism>
<evidence type="ECO:0000313" key="2">
    <source>
        <dbReference type="Proteomes" id="UP000033870"/>
    </source>
</evidence>
<sequence>MFEALNQNRALRIAPRQKTACPVAHACLEFSPFPGLQKTRLADFYGTNV</sequence>
<accession>A0A0G2ALX0</accession>
<gene>
    <name evidence="1" type="ORF">UY92_C0008G0013</name>
</gene>
<reference evidence="1 2" key="1">
    <citation type="journal article" date="2015" name="Nature">
        <title>rRNA introns, odd ribosomes, and small enigmatic genomes across a large radiation of phyla.</title>
        <authorList>
            <person name="Brown C.T."/>
            <person name="Hug L.A."/>
            <person name="Thomas B.C."/>
            <person name="Sharon I."/>
            <person name="Castelle C.J."/>
            <person name="Singh A."/>
            <person name="Wilkins M.J."/>
            <person name="Williams K.H."/>
            <person name="Banfield J.F."/>
        </authorList>
    </citation>
    <scope>NUCLEOTIDE SEQUENCE [LARGE SCALE GENOMIC DNA]</scope>
</reference>
<name>A0A0G2ALX0_9BACT</name>
<proteinExistence type="predicted"/>
<evidence type="ECO:0000313" key="1">
    <source>
        <dbReference type="EMBL" id="KKW42317.1"/>
    </source>
</evidence>
<comment type="caution">
    <text evidence="1">The sequence shown here is derived from an EMBL/GenBank/DDBJ whole genome shotgun (WGS) entry which is preliminary data.</text>
</comment>
<protein>
    <submittedName>
        <fullName evidence="1">Uncharacterized protein</fullName>
    </submittedName>
</protein>